<evidence type="ECO:0000313" key="2">
    <source>
        <dbReference type="RefSeq" id="XP_012934879.1"/>
    </source>
</evidence>
<proteinExistence type="predicted"/>
<name>A0ABM0ZUS5_APLCA</name>
<protein>
    <submittedName>
        <fullName evidence="2">Uncharacterized protein LOC106011077</fullName>
    </submittedName>
</protein>
<evidence type="ECO:0000313" key="1">
    <source>
        <dbReference type="Proteomes" id="UP000694888"/>
    </source>
</evidence>
<keyword evidence="1" id="KW-1185">Reference proteome</keyword>
<dbReference type="InterPro" id="IPR009003">
    <property type="entry name" value="Peptidase_S1_PA"/>
</dbReference>
<gene>
    <name evidence="2" type="primary">LOC106011077</name>
</gene>
<reference evidence="2" key="1">
    <citation type="submission" date="2025-08" db="UniProtKB">
        <authorList>
            <consortium name="RefSeq"/>
        </authorList>
    </citation>
    <scope>IDENTIFICATION</scope>
</reference>
<organism evidence="1 2">
    <name type="scientific">Aplysia californica</name>
    <name type="common">California sea hare</name>
    <dbReference type="NCBI Taxonomy" id="6500"/>
    <lineage>
        <taxon>Eukaryota</taxon>
        <taxon>Metazoa</taxon>
        <taxon>Spiralia</taxon>
        <taxon>Lophotrochozoa</taxon>
        <taxon>Mollusca</taxon>
        <taxon>Gastropoda</taxon>
        <taxon>Heterobranchia</taxon>
        <taxon>Euthyneura</taxon>
        <taxon>Tectipleura</taxon>
        <taxon>Aplysiida</taxon>
        <taxon>Aplysioidea</taxon>
        <taxon>Aplysiidae</taxon>
        <taxon>Aplysia</taxon>
    </lineage>
</organism>
<accession>A0ABM0ZUS5</accession>
<dbReference type="Proteomes" id="UP000694888">
    <property type="component" value="Unplaced"/>
</dbReference>
<dbReference type="RefSeq" id="XP_012934879.1">
    <property type="nucleotide sequence ID" value="XM_013079425.2"/>
</dbReference>
<dbReference type="SUPFAM" id="SSF50494">
    <property type="entry name" value="Trypsin-like serine proteases"/>
    <property type="match status" value="1"/>
</dbReference>
<sequence>MMTSNEPDIEDLTFDPTVIATVVEDQGTFEMEVCGSDTPEVDLYKGYWRCQKDPKHDGFIQISKFSKAHLPGPFQDDEDIFRTIEPQAFLTVRLRVYYISTERPKLFPGSSKPYPFANSAGKKVSRVGTGRVDSVYIPSERWARRGSRERGKTDAKGSNSDVSLLNYDGPCPCHVCRNSTNPAQIWGKVTIVTSTHVLFDQSEVKHSGVALFYDEDTTRADQVVTLSGHSVGYKSKYKDMCVLYCPTHDLDLLKKLNDALLMYPGYVNRITQKHARTESSLAFVTSHPHGCSKKVSIGAWTDKEEQGDNETLERIRYTYTASTCHGSSGAPVCLVGGWPAESQAAWWALYPLATHSDGFRKDCNKSGNAYRVPFM</sequence>
<dbReference type="GeneID" id="106011077"/>